<feature type="domain" description="SCP" evidence="2">
    <location>
        <begin position="30"/>
        <end position="128"/>
    </location>
</feature>
<sequence length="269" mass="30228">MANGYISIFFIIIMISASLSSTQVSGNQDSIAQHFLSAHNQARAALGLPLLQWTDSLARYASWWANQRIGDCAMIHSNGNYGENIFWGEGGTWRAEDAVGAWAAEPTKARPDNEMVYRTSKALCWGCWAESLEFLVAHNLVRAAHWELPLMWDSMLEAYARAWAGMRRADCKPMHSFPEDGFKLGENIFWGPGSGWRPNDAVQAWAEEEKYYSYAANTCEPGRVCGHYTQLVWSHTSRVGCARMVCDDGDVFITCNYDPPGNYIGERPY</sequence>
<dbReference type="SMART" id="SM00198">
    <property type="entry name" value="SCP"/>
    <property type="match status" value="2"/>
</dbReference>
<feature type="signal peptide" evidence="1">
    <location>
        <begin position="1"/>
        <end position="22"/>
    </location>
</feature>
<evidence type="ECO:0000313" key="3">
    <source>
        <dbReference type="EMBL" id="KAJ0985037.1"/>
    </source>
</evidence>
<organism evidence="3 4">
    <name type="scientific">Dioscorea zingiberensis</name>
    <dbReference type="NCBI Taxonomy" id="325984"/>
    <lineage>
        <taxon>Eukaryota</taxon>
        <taxon>Viridiplantae</taxon>
        <taxon>Streptophyta</taxon>
        <taxon>Embryophyta</taxon>
        <taxon>Tracheophyta</taxon>
        <taxon>Spermatophyta</taxon>
        <taxon>Magnoliopsida</taxon>
        <taxon>Liliopsida</taxon>
        <taxon>Dioscoreales</taxon>
        <taxon>Dioscoreaceae</taxon>
        <taxon>Dioscorea</taxon>
    </lineage>
</organism>
<gene>
    <name evidence="3" type="ORF">J5N97_003393</name>
</gene>
<dbReference type="PANTHER" id="PTHR10334">
    <property type="entry name" value="CYSTEINE-RICH SECRETORY PROTEIN-RELATED"/>
    <property type="match status" value="1"/>
</dbReference>
<reference evidence="3" key="2">
    <citation type="journal article" date="2022" name="Hortic Res">
        <title>The genome of Dioscorea zingiberensis sheds light on the biosynthesis, origin and evolution of the medicinally important diosgenin saponins.</title>
        <authorList>
            <person name="Li Y."/>
            <person name="Tan C."/>
            <person name="Li Z."/>
            <person name="Guo J."/>
            <person name="Li S."/>
            <person name="Chen X."/>
            <person name="Wang C."/>
            <person name="Dai X."/>
            <person name="Yang H."/>
            <person name="Song W."/>
            <person name="Hou L."/>
            <person name="Xu J."/>
            <person name="Tong Z."/>
            <person name="Xu A."/>
            <person name="Yuan X."/>
            <person name="Wang W."/>
            <person name="Yang Q."/>
            <person name="Chen L."/>
            <person name="Sun Z."/>
            <person name="Wang K."/>
            <person name="Pan B."/>
            <person name="Chen J."/>
            <person name="Bao Y."/>
            <person name="Liu F."/>
            <person name="Qi X."/>
            <person name="Gang D.R."/>
            <person name="Wen J."/>
            <person name="Li J."/>
        </authorList>
    </citation>
    <scope>NUCLEOTIDE SEQUENCE</scope>
    <source>
        <strain evidence="3">Dzin_1.0</strain>
    </source>
</reference>
<keyword evidence="4" id="KW-1185">Reference proteome</keyword>
<dbReference type="FunFam" id="3.40.33.10:FF:000004">
    <property type="entry name" value="CAP, cysteine-rich secretory protein, antigen 5"/>
    <property type="match status" value="1"/>
</dbReference>
<dbReference type="PRINTS" id="PR00837">
    <property type="entry name" value="V5TPXLIKE"/>
</dbReference>
<protein>
    <recommendedName>
        <fullName evidence="2">SCP domain-containing protein</fullName>
    </recommendedName>
</protein>
<dbReference type="AlphaFoldDB" id="A0A9D5HR77"/>
<feature type="domain" description="SCP" evidence="2">
    <location>
        <begin position="129"/>
        <end position="265"/>
    </location>
</feature>
<dbReference type="Pfam" id="PF00188">
    <property type="entry name" value="CAP"/>
    <property type="match status" value="2"/>
</dbReference>
<dbReference type="EMBL" id="JAGGNH010000001">
    <property type="protein sequence ID" value="KAJ0985037.1"/>
    <property type="molecule type" value="Genomic_DNA"/>
</dbReference>
<feature type="chain" id="PRO_5038426751" description="SCP domain-containing protein" evidence="1">
    <location>
        <begin position="23"/>
        <end position="269"/>
    </location>
</feature>
<proteinExistence type="predicted"/>
<dbReference type="InterPro" id="IPR001283">
    <property type="entry name" value="CRISP-related"/>
</dbReference>
<evidence type="ECO:0000256" key="1">
    <source>
        <dbReference type="SAM" id="SignalP"/>
    </source>
</evidence>
<dbReference type="InterPro" id="IPR035940">
    <property type="entry name" value="CAP_sf"/>
</dbReference>
<dbReference type="SUPFAM" id="SSF55797">
    <property type="entry name" value="PR-1-like"/>
    <property type="match status" value="2"/>
</dbReference>
<keyword evidence="1" id="KW-0732">Signal</keyword>
<comment type="caution">
    <text evidence="3">The sequence shown here is derived from an EMBL/GenBank/DDBJ whole genome shotgun (WGS) entry which is preliminary data.</text>
</comment>
<dbReference type="Proteomes" id="UP001085076">
    <property type="component" value="Miscellaneous, Linkage group lg01"/>
</dbReference>
<dbReference type="InterPro" id="IPR018244">
    <property type="entry name" value="Allrgn_V5/Tpx1_CS"/>
</dbReference>
<name>A0A9D5HR77_9LILI</name>
<dbReference type="PROSITE" id="PS01009">
    <property type="entry name" value="CRISP_1"/>
    <property type="match status" value="1"/>
</dbReference>
<accession>A0A9D5HR77</accession>
<dbReference type="InterPro" id="IPR014044">
    <property type="entry name" value="CAP_dom"/>
</dbReference>
<evidence type="ECO:0000313" key="4">
    <source>
        <dbReference type="Proteomes" id="UP001085076"/>
    </source>
</evidence>
<dbReference type="Gene3D" id="3.40.33.10">
    <property type="entry name" value="CAP"/>
    <property type="match status" value="2"/>
</dbReference>
<dbReference type="CDD" id="cd05381">
    <property type="entry name" value="CAP_PR-1"/>
    <property type="match status" value="1"/>
</dbReference>
<dbReference type="OrthoDB" id="337038at2759"/>
<dbReference type="GO" id="GO:0005576">
    <property type="term" value="C:extracellular region"/>
    <property type="evidence" value="ECO:0007669"/>
    <property type="project" value="InterPro"/>
</dbReference>
<dbReference type="PROSITE" id="PS01010">
    <property type="entry name" value="CRISP_2"/>
    <property type="match status" value="1"/>
</dbReference>
<evidence type="ECO:0000259" key="2">
    <source>
        <dbReference type="SMART" id="SM00198"/>
    </source>
</evidence>
<reference evidence="3" key="1">
    <citation type="submission" date="2021-03" db="EMBL/GenBank/DDBJ databases">
        <authorList>
            <person name="Li Z."/>
            <person name="Yang C."/>
        </authorList>
    </citation>
    <scope>NUCLEOTIDE SEQUENCE</scope>
    <source>
        <strain evidence="3">Dzin_1.0</strain>
        <tissue evidence="3">Leaf</tissue>
    </source>
</reference>